<dbReference type="PANTHER" id="PTHR43280">
    <property type="entry name" value="ARAC-FAMILY TRANSCRIPTIONAL REGULATOR"/>
    <property type="match status" value="1"/>
</dbReference>
<organism evidence="5 6">
    <name type="scientific">Cochleicola gelatinilyticus</name>
    <dbReference type="NCBI Taxonomy" id="1763537"/>
    <lineage>
        <taxon>Bacteria</taxon>
        <taxon>Pseudomonadati</taxon>
        <taxon>Bacteroidota</taxon>
        <taxon>Flavobacteriia</taxon>
        <taxon>Flavobacteriales</taxon>
        <taxon>Flavobacteriaceae</taxon>
        <taxon>Cochleicola</taxon>
    </lineage>
</organism>
<dbReference type="Pfam" id="PF12833">
    <property type="entry name" value="HTH_18"/>
    <property type="match status" value="1"/>
</dbReference>
<feature type="domain" description="HTH araC/xylS-type" evidence="4">
    <location>
        <begin position="205"/>
        <end position="301"/>
    </location>
</feature>
<evidence type="ECO:0000259" key="4">
    <source>
        <dbReference type="PROSITE" id="PS01124"/>
    </source>
</evidence>
<proteinExistence type="predicted"/>
<keyword evidence="6" id="KW-1185">Reference proteome</keyword>
<gene>
    <name evidence="5" type="ORF">ULVI_03800</name>
</gene>
<reference evidence="5 6" key="1">
    <citation type="submission" date="2016-02" db="EMBL/GenBank/DDBJ databases">
        <title>Ulvibacter sp. LPB0005, isolated from Thais luteostoma.</title>
        <authorList>
            <person name="Shin S.-K."/>
            <person name="Yi H."/>
        </authorList>
    </citation>
    <scope>NUCLEOTIDE SEQUENCE [LARGE SCALE GENOMIC DNA]</scope>
    <source>
        <strain evidence="5 6">LPB0005</strain>
    </source>
</reference>
<evidence type="ECO:0000313" key="5">
    <source>
        <dbReference type="EMBL" id="OAB79873.1"/>
    </source>
</evidence>
<dbReference type="InterPro" id="IPR009594">
    <property type="entry name" value="Tscrpt_reg_HTH_AraC_N"/>
</dbReference>
<evidence type="ECO:0000256" key="3">
    <source>
        <dbReference type="ARBA" id="ARBA00023163"/>
    </source>
</evidence>
<dbReference type="InterPro" id="IPR009057">
    <property type="entry name" value="Homeodomain-like_sf"/>
</dbReference>
<keyword evidence="3" id="KW-0804">Transcription</keyword>
<comment type="caution">
    <text evidence="5">The sequence shown here is derived from an EMBL/GenBank/DDBJ whole genome shotgun (WGS) entry which is preliminary data.</text>
</comment>
<dbReference type="InterPro" id="IPR018062">
    <property type="entry name" value="HTH_AraC-typ_CS"/>
</dbReference>
<keyword evidence="2" id="KW-0238">DNA-binding</keyword>
<evidence type="ECO:0000256" key="2">
    <source>
        <dbReference type="ARBA" id="ARBA00023125"/>
    </source>
</evidence>
<accession>A0A167IPB0</accession>
<dbReference type="PROSITE" id="PS00041">
    <property type="entry name" value="HTH_ARAC_FAMILY_1"/>
    <property type="match status" value="1"/>
</dbReference>
<dbReference type="RefSeq" id="WP_068589915.1">
    <property type="nucleotide sequence ID" value="NZ_LRXL01000026.1"/>
</dbReference>
<dbReference type="SMART" id="SM00342">
    <property type="entry name" value="HTH_ARAC"/>
    <property type="match status" value="1"/>
</dbReference>
<protein>
    <submittedName>
        <fullName evidence="5">AraC family transcriptional regulator</fullName>
    </submittedName>
</protein>
<evidence type="ECO:0000256" key="1">
    <source>
        <dbReference type="ARBA" id="ARBA00023015"/>
    </source>
</evidence>
<dbReference type="GO" id="GO:0043565">
    <property type="term" value="F:sequence-specific DNA binding"/>
    <property type="evidence" value="ECO:0007669"/>
    <property type="project" value="InterPro"/>
</dbReference>
<dbReference type="EMBL" id="LRXL01000026">
    <property type="protein sequence ID" value="OAB79873.1"/>
    <property type="molecule type" value="Genomic_DNA"/>
</dbReference>
<name>A0A167IPB0_9FLAO</name>
<dbReference type="STRING" id="1763537.ULVI_03800"/>
<dbReference type="Pfam" id="PF06719">
    <property type="entry name" value="AraC_N"/>
    <property type="match status" value="1"/>
</dbReference>
<dbReference type="Proteomes" id="UP000077013">
    <property type="component" value="Unassembled WGS sequence"/>
</dbReference>
<dbReference type="SUPFAM" id="SSF46689">
    <property type="entry name" value="Homeodomain-like"/>
    <property type="match status" value="2"/>
</dbReference>
<dbReference type="GO" id="GO:0003700">
    <property type="term" value="F:DNA-binding transcription factor activity"/>
    <property type="evidence" value="ECO:0007669"/>
    <property type="project" value="InterPro"/>
</dbReference>
<dbReference type="PROSITE" id="PS01124">
    <property type="entry name" value="HTH_ARAC_FAMILY_2"/>
    <property type="match status" value="1"/>
</dbReference>
<evidence type="ECO:0000313" key="6">
    <source>
        <dbReference type="Proteomes" id="UP000077013"/>
    </source>
</evidence>
<dbReference type="PANTHER" id="PTHR43280:SF28">
    <property type="entry name" value="HTH-TYPE TRANSCRIPTIONAL ACTIVATOR RHAS"/>
    <property type="match status" value="1"/>
</dbReference>
<dbReference type="AlphaFoldDB" id="A0A167IPB0"/>
<dbReference type="Gene3D" id="1.10.10.60">
    <property type="entry name" value="Homeodomain-like"/>
    <property type="match status" value="2"/>
</dbReference>
<dbReference type="InterPro" id="IPR020449">
    <property type="entry name" value="Tscrpt_reg_AraC-type_HTH"/>
</dbReference>
<sequence length="301" mass="34541">MLLSENHITPINLSDVSQLDTLVEHKRIFNLKDCQLSIFETFHACENVFLSYNGLVVSSMMLGKKSMSIDGSKSFNFVPGESVIIPEGVSMKVDFPEADISHPVQCATLALDWDMVKKNIDYLNETYPNIEAPYLWELNFNRYHFQNNRELAGSVNKLISISMEDNSAKDALADLSLKFLLLRIIQTQNISLAEHDTKQLGERLTAVIEYIHQHLSQKITVDHLSKIACMSKPLFYKNFKQNFGISPIEFVLRQRIHLAKELLKNPLLTITDVCYQCGFNNLNYFSKQFKRIEGTTPTVWR</sequence>
<dbReference type="InterPro" id="IPR018060">
    <property type="entry name" value="HTH_AraC"/>
</dbReference>
<keyword evidence="1" id="KW-0805">Transcription regulation</keyword>
<dbReference type="PRINTS" id="PR00032">
    <property type="entry name" value="HTHARAC"/>
</dbReference>